<dbReference type="OrthoDB" id="37721at2759"/>
<dbReference type="InterPro" id="IPR020396">
    <property type="entry name" value="NADH_UbQ_OxRdtase_CS"/>
</dbReference>
<dbReference type="EMBL" id="OU893340">
    <property type="protein sequence ID" value="CAG9796684.1"/>
    <property type="molecule type" value="Genomic_DNA"/>
</dbReference>
<dbReference type="InterPro" id="IPR037232">
    <property type="entry name" value="NADH_quin_OxRdtase_su_C/D-like"/>
</dbReference>
<name>A0A9N9RGS1_9NEOP</name>
<evidence type="ECO:0000313" key="12">
    <source>
        <dbReference type="Proteomes" id="UP001153714"/>
    </source>
</evidence>
<evidence type="ECO:0000256" key="3">
    <source>
        <dbReference type="ARBA" id="ARBA00020084"/>
    </source>
</evidence>
<dbReference type="GO" id="GO:0016020">
    <property type="term" value="C:membrane"/>
    <property type="evidence" value="ECO:0007669"/>
    <property type="project" value="UniProtKB-ARBA"/>
</dbReference>
<comment type="catalytic activity">
    <reaction evidence="8">
        <text>a ubiquinone + NADH + 5 H(+)(in) = a ubiquinol + NAD(+) + 4 H(+)(out)</text>
        <dbReference type="Rhea" id="RHEA:29091"/>
        <dbReference type="Rhea" id="RHEA-COMP:9565"/>
        <dbReference type="Rhea" id="RHEA-COMP:9566"/>
        <dbReference type="ChEBI" id="CHEBI:15378"/>
        <dbReference type="ChEBI" id="CHEBI:16389"/>
        <dbReference type="ChEBI" id="CHEBI:17976"/>
        <dbReference type="ChEBI" id="CHEBI:57540"/>
        <dbReference type="ChEBI" id="CHEBI:57945"/>
        <dbReference type="EC" id="7.1.1.2"/>
    </reaction>
</comment>
<comment type="similarity">
    <text evidence="2 9">Belongs to the complex I 30 kDa subunit family.</text>
</comment>
<keyword evidence="7" id="KW-0830">Ubiquinone</keyword>
<dbReference type="GO" id="GO:0016651">
    <property type="term" value="F:oxidoreductase activity, acting on NAD(P)H"/>
    <property type="evidence" value="ECO:0007669"/>
    <property type="project" value="InterPro"/>
</dbReference>
<keyword evidence="6 9" id="KW-0520">NAD</keyword>
<dbReference type="AlphaFoldDB" id="A0A9N9RGS1"/>
<keyword evidence="12" id="KW-1185">Reference proteome</keyword>
<evidence type="ECO:0000256" key="9">
    <source>
        <dbReference type="RuleBase" id="RU003456"/>
    </source>
</evidence>
<gene>
    <name evidence="11" type="ORF">DIATSA_LOCUS13852</name>
</gene>
<dbReference type="SUPFAM" id="SSF143243">
    <property type="entry name" value="Nqo5-like"/>
    <property type="match status" value="1"/>
</dbReference>
<evidence type="ECO:0000256" key="5">
    <source>
        <dbReference type="ARBA" id="ARBA00022967"/>
    </source>
</evidence>
<dbReference type="GO" id="GO:0005739">
    <property type="term" value="C:mitochondrion"/>
    <property type="evidence" value="ECO:0007669"/>
    <property type="project" value="UniProtKB-SubCell"/>
</dbReference>
<dbReference type="GO" id="GO:0008137">
    <property type="term" value="F:NADH dehydrogenase (ubiquinone) activity"/>
    <property type="evidence" value="ECO:0007669"/>
    <property type="project" value="UniProtKB-EC"/>
</dbReference>
<feature type="domain" description="NADH:ubiquinone oxidoreductase 30kDa subunit" evidence="10">
    <location>
        <begin position="95"/>
        <end position="215"/>
    </location>
</feature>
<dbReference type="FunFam" id="3.30.460.80:FF:000002">
    <property type="entry name" value="NADH dehydrogenase iron-sulfur protein 3, mitochondrial"/>
    <property type="match status" value="1"/>
</dbReference>
<dbReference type="InterPro" id="IPR010218">
    <property type="entry name" value="NADH_DH_suC"/>
</dbReference>
<evidence type="ECO:0000256" key="2">
    <source>
        <dbReference type="ARBA" id="ARBA00007569"/>
    </source>
</evidence>
<evidence type="ECO:0000256" key="1">
    <source>
        <dbReference type="ARBA" id="ARBA00004173"/>
    </source>
</evidence>
<evidence type="ECO:0000256" key="6">
    <source>
        <dbReference type="ARBA" id="ARBA00023027"/>
    </source>
</evidence>
<reference evidence="11" key="1">
    <citation type="submission" date="2021-12" db="EMBL/GenBank/DDBJ databases">
        <authorList>
            <person name="King R."/>
        </authorList>
    </citation>
    <scope>NUCLEOTIDE SEQUENCE</scope>
</reference>
<dbReference type="Proteomes" id="UP001153714">
    <property type="component" value="Chromosome 9"/>
</dbReference>
<dbReference type="HAMAP" id="MF_01357">
    <property type="entry name" value="NDH1_NuoC"/>
    <property type="match status" value="1"/>
</dbReference>
<sequence length="266" mass="31380">MFKIVTSVIRSVATVLRRQINTHSFLNSKDKSDQSNVQVNPPLCLEPIEAKAYTSRKHNNPERQKLYEYGIYCAACMPKYVQKVQMQHCDELELLVAPEGVFPVLTFLAHHQHACFNQCSTVTAIDVPRRPFRFELIYCLLSLRFGQRIRVKTYTDELTPVHSAYSLWKVCEFLEREVYDMFGIIFTHHPDLRRLLTDYGFAGHPLRKDFPLVGYTELRYDDELKKIVYEPIEFAQEYRRFQVESPWNYMKNFHEGYCSPPPPKKK</sequence>
<keyword evidence="5 9" id="KW-1278">Translocase</keyword>
<dbReference type="Pfam" id="PF00329">
    <property type="entry name" value="Complex1_30kDa"/>
    <property type="match status" value="1"/>
</dbReference>
<dbReference type="PANTHER" id="PTHR10884:SF14">
    <property type="entry name" value="NADH DEHYDROGENASE [UBIQUINONE] IRON-SULFUR PROTEIN 3, MITOCHONDRIAL"/>
    <property type="match status" value="1"/>
</dbReference>
<proteinExistence type="inferred from homology"/>
<evidence type="ECO:0000313" key="11">
    <source>
        <dbReference type="EMBL" id="CAG9796684.1"/>
    </source>
</evidence>
<keyword evidence="4 9" id="KW-0813">Transport</keyword>
<dbReference type="InterPro" id="IPR001268">
    <property type="entry name" value="NADH_UbQ_OxRdtase_30kDa_su"/>
</dbReference>
<dbReference type="PROSITE" id="PS00542">
    <property type="entry name" value="COMPLEX1_30K"/>
    <property type="match status" value="1"/>
</dbReference>
<reference evidence="11" key="2">
    <citation type="submission" date="2022-10" db="EMBL/GenBank/DDBJ databases">
        <authorList>
            <consortium name="ENA_rothamsted_submissions"/>
            <consortium name="culmorum"/>
            <person name="King R."/>
        </authorList>
    </citation>
    <scope>NUCLEOTIDE SEQUENCE</scope>
</reference>
<protein>
    <recommendedName>
        <fullName evidence="3">NADH dehydrogenase [ubiquinone] iron-sulfur protein 3, mitochondrial</fullName>
    </recommendedName>
</protein>
<dbReference type="Gene3D" id="3.30.460.80">
    <property type="entry name" value="NADH:ubiquinone oxidoreductase, 30kDa subunit"/>
    <property type="match status" value="1"/>
</dbReference>
<comment type="subcellular location">
    <subcellularLocation>
        <location evidence="1">Mitochondrion</location>
    </subcellularLocation>
</comment>
<dbReference type="PANTHER" id="PTHR10884">
    <property type="entry name" value="NADH DEHYDROGENASE UBIQUINONE IRON-SULFUR PROTEIN 3"/>
    <property type="match status" value="1"/>
</dbReference>
<evidence type="ECO:0000256" key="8">
    <source>
        <dbReference type="ARBA" id="ARBA00049551"/>
    </source>
</evidence>
<evidence type="ECO:0000259" key="10">
    <source>
        <dbReference type="Pfam" id="PF00329"/>
    </source>
</evidence>
<organism evidence="11 12">
    <name type="scientific">Diatraea saccharalis</name>
    <name type="common">sugarcane borer</name>
    <dbReference type="NCBI Taxonomy" id="40085"/>
    <lineage>
        <taxon>Eukaryota</taxon>
        <taxon>Metazoa</taxon>
        <taxon>Ecdysozoa</taxon>
        <taxon>Arthropoda</taxon>
        <taxon>Hexapoda</taxon>
        <taxon>Insecta</taxon>
        <taxon>Pterygota</taxon>
        <taxon>Neoptera</taxon>
        <taxon>Endopterygota</taxon>
        <taxon>Lepidoptera</taxon>
        <taxon>Glossata</taxon>
        <taxon>Ditrysia</taxon>
        <taxon>Pyraloidea</taxon>
        <taxon>Crambidae</taxon>
        <taxon>Crambinae</taxon>
        <taxon>Diatraea</taxon>
    </lineage>
</organism>
<evidence type="ECO:0000256" key="4">
    <source>
        <dbReference type="ARBA" id="ARBA00022448"/>
    </source>
</evidence>
<evidence type="ECO:0000256" key="7">
    <source>
        <dbReference type="ARBA" id="ARBA00023075"/>
    </source>
</evidence>
<accession>A0A9N9RGS1</accession>